<evidence type="ECO:0000313" key="1">
    <source>
        <dbReference type="EMBL" id="EXK23647.1"/>
    </source>
</evidence>
<feature type="non-terminal residue" evidence="1">
    <location>
        <position position="1"/>
    </location>
</feature>
<sequence>ETSSIIISQIKVLGATERDWVKNSLGAGLIEKRTTVPNYQL</sequence>
<dbReference type="Proteomes" id="UP000030703">
    <property type="component" value="Unassembled WGS sequence"/>
</dbReference>
<name>W9Z4V8_FUSOX</name>
<dbReference type="AlphaFoldDB" id="W9Z4V8"/>
<accession>W9Z4V8</accession>
<reference evidence="1" key="2">
    <citation type="submission" date="2014-02" db="EMBL/GenBank/DDBJ databases">
        <title>Annotation of the Genome Sequence of Fusarium oxysporum f. sp. melonis 26406.</title>
        <authorList>
            <consortium name="The Broad Institute Genomics Platform"/>
            <person name="Ma L.-J."/>
            <person name="Corby-Kistler H."/>
            <person name="Broz K."/>
            <person name="Gale L.R."/>
            <person name="Jonkers W."/>
            <person name="O'Donnell K."/>
            <person name="Ploetz R."/>
            <person name="Steinberg C."/>
            <person name="Schwartz D.C."/>
            <person name="VanEtten H."/>
            <person name="Zhou S."/>
            <person name="Young S.K."/>
            <person name="Zeng Q."/>
            <person name="Gargeya S."/>
            <person name="Fitzgerald M."/>
            <person name="Abouelleil A."/>
            <person name="Alvarado L."/>
            <person name="Chapman S.B."/>
            <person name="Gainer-Dewar J."/>
            <person name="Goldberg J."/>
            <person name="Griggs A."/>
            <person name="Gujja S."/>
            <person name="Hansen M."/>
            <person name="Howarth C."/>
            <person name="Imamovic A."/>
            <person name="Ireland A."/>
            <person name="Larimer J."/>
            <person name="McCowan C."/>
            <person name="Murphy C."/>
            <person name="Pearson M."/>
            <person name="Poon T.W."/>
            <person name="Priest M."/>
            <person name="Roberts A."/>
            <person name="Saif S."/>
            <person name="Shea T."/>
            <person name="Sykes S."/>
            <person name="Wortman J."/>
            <person name="Nusbaum C."/>
            <person name="Birren B."/>
        </authorList>
    </citation>
    <scope>NUCLEOTIDE SEQUENCE</scope>
    <source>
        <strain evidence="1">26406</strain>
    </source>
</reference>
<organism evidence="1">
    <name type="scientific">Fusarium oxysporum f. sp. melonis 26406</name>
    <dbReference type="NCBI Taxonomy" id="1089452"/>
    <lineage>
        <taxon>Eukaryota</taxon>
        <taxon>Fungi</taxon>
        <taxon>Dikarya</taxon>
        <taxon>Ascomycota</taxon>
        <taxon>Pezizomycotina</taxon>
        <taxon>Sordariomycetes</taxon>
        <taxon>Hypocreomycetidae</taxon>
        <taxon>Hypocreales</taxon>
        <taxon>Nectriaceae</taxon>
        <taxon>Fusarium</taxon>
        <taxon>Fusarium oxysporum species complex</taxon>
    </lineage>
</organism>
<proteinExistence type="predicted"/>
<reference evidence="1" key="1">
    <citation type="submission" date="2012-04" db="EMBL/GenBank/DDBJ databases">
        <title>The Genome Sequence of Fusarium oxysporum melonis.</title>
        <authorList>
            <consortium name="The Broad Institute Genome Sequencing Platform"/>
            <person name="Ma L.-J."/>
            <person name="Gale L.R."/>
            <person name="Schwartz D.C."/>
            <person name="Zhou S."/>
            <person name="Corby-Kistler H."/>
            <person name="Young S.K."/>
            <person name="Zeng Q."/>
            <person name="Gargeya S."/>
            <person name="Fitzgerald M."/>
            <person name="Haas B."/>
            <person name="Abouelleil A."/>
            <person name="Alvarado L."/>
            <person name="Arachchi H.M."/>
            <person name="Berlin A."/>
            <person name="Brown A."/>
            <person name="Chapman S.B."/>
            <person name="Chen Z."/>
            <person name="Dunbar C."/>
            <person name="Freedman E."/>
            <person name="Gearin G."/>
            <person name="Goldberg J."/>
            <person name="Griggs A."/>
            <person name="Gujja S."/>
            <person name="Heiman D."/>
            <person name="Howarth C."/>
            <person name="Larson L."/>
            <person name="Lui A."/>
            <person name="MacDonald P.J.P."/>
            <person name="Montmayeur A."/>
            <person name="Murphy C."/>
            <person name="Neiman D."/>
            <person name="Pearson M."/>
            <person name="Priest M."/>
            <person name="Roberts A."/>
            <person name="Saif S."/>
            <person name="Shea T."/>
            <person name="Shenoy N."/>
            <person name="Sisk P."/>
            <person name="Stolte C."/>
            <person name="Sykes S."/>
            <person name="Wortman J."/>
            <person name="Nusbaum C."/>
            <person name="Birren B."/>
        </authorList>
    </citation>
    <scope>NUCLEOTIDE SEQUENCE</scope>
    <source>
        <strain evidence="1">26406</strain>
    </source>
</reference>
<gene>
    <name evidence="1" type="ORF">FOMG_19594</name>
</gene>
<protein>
    <submittedName>
        <fullName evidence="1">Uncharacterized protein</fullName>
    </submittedName>
</protein>
<dbReference type="VEuPathDB" id="FungiDB:FOMG_19594"/>
<dbReference type="EMBL" id="KI980667">
    <property type="protein sequence ID" value="EXK23647.1"/>
    <property type="molecule type" value="Genomic_DNA"/>
</dbReference>
<dbReference type="HOGENOM" id="CLU_3282307_0_0_1"/>